<feature type="domain" description="Helix-turn-helix" evidence="1">
    <location>
        <begin position="85"/>
        <end position="131"/>
    </location>
</feature>
<reference evidence="2 3" key="1">
    <citation type="submission" date="2024-09" db="EMBL/GenBank/DDBJ databases">
        <authorList>
            <person name="Sun Q."/>
            <person name="Mori K."/>
        </authorList>
    </citation>
    <scope>NUCLEOTIDE SEQUENCE [LARGE SCALE GENOMIC DNA]</scope>
    <source>
        <strain evidence="2 3">JCM 13519</strain>
    </source>
</reference>
<sequence length="178" mass="19683">MSATALKSETYVPREESRGLAEIYDFLKAHENAGRGLPPSRYFLAGAEAGEQVEIPAAIYPVLLQVIDAMRQGLAVTVSPQSMKMTTQQAADLLGISRPTLIKFLDEGKIPFEKIGAHRRVLLQDVLDFRELRRAAQYAALEATAAPFDDEDDVRGTLADLKEARRVISARRRSARSL</sequence>
<keyword evidence="3" id="KW-1185">Reference proteome</keyword>
<dbReference type="Pfam" id="PF12728">
    <property type="entry name" value="HTH_17"/>
    <property type="match status" value="1"/>
</dbReference>
<dbReference type="RefSeq" id="WP_345050568.1">
    <property type="nucleotide sequence ID" value="NZ_BAABED010000001.1"/>
</dbReference>
<evidence type="ECO:0000313" key="2">
    <source>
        <dbReference type="EMBL" id="MFB9715611.1"/>
    </source>
</evidence>
<dbReference type="InterPro" id="IPR009061">
    <property type="entry name" value="DNA-bd_dom_put_sf"/>
</dbReference>
<dbReference type="EMBL" id="JBHMBH010000036">
    <property type="protein sequence ID" value="MFB9715611.1"/>
    <property type="molecule type" value="Genomic_DNA"/>
</dbReference>
<evidence type="ECO:0000313" key="3">
    <source>
        <dbReference type="Proteomes" id="UP001589536"/>
    </source>
</evidence>
<comment type="caution">
    <text evidence="2">The sequence shown here is derived from an EMBL/GenBank/DDBJ whole genome shotgun (WGS) entry which is preliminary data.</text>
</comment>
<dbReference type="NCBIfam" id="TIGR01764">
    <property type="entry name" value="excise"/>
    <property type="match status" value="1"/>
</dbReference>
<accession>A0ABV5UTU7</accession>
<protein>
    <submittedName>
        <fullName evidence="2">Helix-turn-helix domain-containing protein</fullName>
    </submittedName>
</protein>
<dbReference type="SUPFAM" id="SSF46955">
    <property type="entry name" value="Putative DNA-binding domain"/>
    <property type="match status" value="1"/>
</dbReference>
<proteinExistence type="predicted"/>
<dbReference type="Proteomes" id="UP001589536">
    <property type="component" value="Unassembled WGS sequence"/>
</dbReference>
<name>A0ABV5UTU7_9MICC</name>
<evidence type="ECO:0000259" key="1">
    <source>
        <dbReference type="Pfam" id="PF12728"/>
    </source>
</evidence>
<organism evidence="2 3">
    <name type="scientific">Arthrobacter methylotrophus</name>
    <dbReference type="NCBI Taxonomy" id="121291"/>
    <lineage>
        <taxon>Bacteria</taxon>
        <taxon>Bacillati</taxon>
        <taxon>Actinomycetota</taxon>
        <taxon>Actinomycetes</taxon>
        <taxon>Micrococcales</taxon>
        <taxon>Micrococcaceae</taxon>
        <taxon>Arthrobacter</taxon>
    </lineage>
</organism>
<gene>
    <name evidence="2" type="ORF">ACFFPI_16030</name>
</gene>
<dbReference type="InterPro" id="IPR041657">
    <property type="entry name" value="HTH_17"/>
</dbReference>
<dbReference type="InterPro" id="IPR010093">
    <property type="entry name" value="SinI_DNA-bd"/>
</dbReference>